<name>A0AAD9BG32_DISEL</name>
<evidence type="ECO:0000313" key="2">
    <source>
        <dbReference type="EMBL" id="KAK1881384.1"/>
    </source>
</evidence>
<dbReference type="AlphaFoldDB" id="A0AAD9BG32"/>
<evidence type="ECO:0000313" key="3">
    <source>
        <dbReference type="Proteomes" id="UP001228049"/>
    </source>
</evidence>
<dbReference type="EMBL" id="JASDAP010000024">
    <property type="protein sequence ID" value="KAK1881384.1"/>
    <property type="molecule type" value="Genomic_DNA"/>
</dbReference>
<feature type="region of interest" description="Disordered" evidence="1">
    <location>
        <begin position="50"/>
        <end position="89"/>
    </location>
</feature>
<protein>
    <submittedName>
        <fullName evidence="2">Minor capsid protein L2</fullName>
    </submittedName>
</protein>
<gene>
    <name evidence="2" type="ORF">KUDE01_024550</name>
</gene>
<organism evidence="2 3">
    <name type="scientific">Dissostichus eleginoides</name>
    <name type="common">Patagonian toothfish</name>
    <name type="synonym">Dissostichus amissus</name>
    <dbReference type="NCBI Taxonomy" id="100907"/>
    <lineage>
        <taxon>Eukaryota</taxon>
        <taxon>Metazoa</taxon>
        <taxon>Chordata</taxon>
        <taxon>Craniata</taxon>
        <taxon>Vertebrata</taxon>
        <taxon>Euteleostomi</taxon>
        <taxon>Actinopterygii</taxon>
        <taxon>Neopterygii</taxon>
        <taxon>Teleostei</taxon>
        <taxon>Neoteleostei</taxon>
        <taxon>Acanthomorphata</taxon>
        <taxon>Eupercaria</taxon>
        <taxon>Perciformes</taxon>
        <taxon>Notothenioidei</taxon>
        <taxon>Nototheniidae</taxon>
        <taxon>Dissostichus</taxon>
    </lineage>
</organism>
<evidence type="ECO:0000256" key="1">
    <source>
        <dbReference type="SAM" id="MobiDB-lite"/>
    </source>
</evidence>
<sequence length="125" mass="13464">MGNWTFLTEEAKLSSVSKVVQAETNRDGMLLTLEVQTKIPVATETLYDASLTGWSGPNKTQPSGQRGNGTAASWASTSRPSTTLQTNSALGHKPRATWNLSLPAVHCWFTPQNPSQAKGLNVFCT</sequence>
<keyword evidence="3" id="KW-1185">Reference proteome</keyword>
<comment type="caution">
    <text evidence="2">The sequence shown here is derived from an EMBL/GenBank/DDBJ whole genome shotgun (WGS) entry which is preliminary data.</text>
</comment>
<dbReference type="Proteomes" id="UP001228049">
    <property type="component" value="Unassembled WGS sequence"/>
</dbReference>
<proteinExistence type="predicted"/>
<feature type="compositionally biased region" description="Polar residues" evidence="1">
    <location>
        <begin position="52"/>
        <end position="89"/>
    </location>
</feature>
<accession>A0AAD9BG32</accession>
<reference evidence="2" key="1">
    <citation type="submission" date="2023-04" db="EMBL/GenBank/DDBJ databases">
        <title>Chromosome-level genome of Chaenocephalus aceratus.</title>
        <authorList>
            <person name="Park H."/>
        </authorList>
    </citation>
    <scope>NUCLEOTIDE SEQUENCE</scope>
    <source>
        <strain evidence="2">DE</strain>
        <tissue evidence="2">Muscle</tissue>
    </source>
</reference>